<dbReference type="OrthoDB" id="485614at2"/>
<evidence type="ECO:0000313" key="2">
    <source>
        <dbReference type="Proteomes" id="UP000317839"/>
    </source>
</evidence>
<accession>A0A545T4W5</accession>
<dbReference type="PROSITE" id="PS51257">
    <property type="entry name" value="PROKAR_LIPOPROTEIN"/>
    <property type="match status" value="1"/>
</dbReference>
<proteinExistence type="predicted"/>
<name>A0A545T4W5_9GAMM</name>
<reference evidence="1 2" key="1">
    <citation type="submission" date="2019-06" db="EMBL/GenBank/DDBJ databases">
        <title>Draft genome of Aliikangiella marina GYP-15.</title>
        <authorList>
            <person name="Wang G."/>
        </authorList>
    </citation>
    <scope>NUCLEOTIDE SEQUENCE [LARGE SCALE GENOMIC DNA]</scope>
    <source>
        <strain evidence="1 2">GYP-15</strain>
    </source>
</reference>
<evidence type="ECO:0008006" key="3">
    <source>
        <dbReference type="Google" id="ProtNLM"/>
    </source>
</evidence>
<dbReference type="Pfam" id="PF19671">
    <property type="entry name" value="DUF6174"/>
    <property type="match status" value="1"/>
</dbReference>
<keyword evidence="2" id="KW-1185">Reference proteome</keyword>
<dbReference type="RefSeq" id="WP_142943586.1">
    <property type="nucleotide sequence ID" value="NZ_VIKR01000005.1"/>
</dbReference>
<comment type="caution">
    <text evidence="1">The sequence shown here is derived from an EMBL/GenBank/DDBJ whole genome shotgun (WGS) entry which is preliminary data.</text>
</comment>
<dbReference type="AlphaFoldDB" id="A0A545T4W5"/>
<protein>
    <recommendedName>
        <fullName evidence="3">DUF306 domain-containing protein</fullName>
    </recommendedName>
</protein>
<gene>
    <name evidence="1" type="ORF">FLL45_18735</name>
</gene>
<evidence type="ECO:0000313" key="1">
    <source>
        <dbReference type="EMBL" id="TQV72256.1"/>
    </source>
</evidence>
<dbReference type="InterPro" id="IPR046172">
    <property type="entry name" value="DUF6174"/>
</dbReference>
<dbReference type="Proteomes" id="UP000317839">
    <property type="component" value="Unassembled WGS sequence"/>
</dbReference>
<sequence>MRTTYHLFFVVILATILLSGCDENDLVEDNLNANSQDLYELYLQNKAGWVELNATDYDFEFTIDCFCGIAGQYSVSVRNKNITTIFRNASGVFIEAELFAQFYTIDDLFEQIQLAFDQDRQLSLGFDQTLYYPTLIIIDEDLIPVDGGYTMTTSNLLIIN</sequence>
<dbReference type="EMBL" id="VIKR01000005">
    <property type="protein sequence ID" value="TQV72256.1"/>
    <property type="molecule type" value="Genomic_DNA"/>
</dbReference>
<organism evidence="1 2">
    <name type="scientific">Aliikangiella marina</name>
    <dbReference type="NCBI Taxonomy" id="1712262"/>
    <lineage>
        <taxon>Bacteria</taxon>
        <taxon>Pseudomonadati</taxon>
        <taxon>Pseudomonadota</taxon>
        <taxon>Gammaproteobacteria</taxon>
        <taxon>Oceanospirillales</taxon>
        <taxon>Pleioneaceae</taxon>
        <taxon>Aliikangiella</taxon>
    </lineage>
</organism>